<feature type="domain" description="N-acetyltransferase" evidence="4">
    <location>
        <begin position="4"/>
        <end position="161"/>
    </location>
</feature>
<evidence type="ECO:0000313" key="5">
    <source>
        <dbReference type="EMBL" id="BAN20919.1"/>
    </source>
</evidence>
<proteinExistence type="evidence at transcript level"/>
<comment type="similarity">
    <text evidence="1">Belongs to the acetyltransferase family.</text>
</comment>
<dbReference type="Pfam" id="PF00583">
    <property type="entry name" value="Acetyltransf_1"/>
    <property type="match status" value="1"/>
</dbReference>
<dbReference type="FunFam" id="3.40.630.30:FF:000064">
    <property type="entry name" value="GNAT family acetyltransferase"/>
    <property type="match status" value="1"/>
</dbReference>
<dbReference type="AlphaFoldDB" id="R4WDP0"/>
<evidence type="ECO:0000256" key="3">
    <source>
        <dbReference type="ARBA" id="ARBA00023315"/>
    </source>
</evidence>
<dbReference type="PANTHER" id="PTHR10545:SF29">
    <property type="entry name" value="GH14572P-RELATED"/>
    <property type="match status" value="1"/>
</dbReference>
<organism evidence="5">
    <name type="scientific">Riptortus pedestris</name>
    <name type="common">Bean bug</name>
    <dbReference type="NCBI Taxonomy" id="329032"/>
    <lineage>
        <taxon>Eukaryota</taxon>
        <taxon>Metazoa</taxon>
        <taxon>Ecdysozoa</taxon>
        <taxon>Arthropoda</taxon>
        <taxon>Hexapoda</taxon>
        <taxon>Insecta</taxon>
        <taxon>Pterygota</taxon>
        <taxon>Neoptera</taxon>
        <taxon>Paraneoptera</taxon>
        <taxon>Hemiptera</taxon>
        <taxon>Heteroptera</taxon>
        <taxon>Panheteroptera</taxon>
        <taxon>Pentatomomorpha</taxon>
        <taxon>Coreoidea</taxon>
        <taxon>Alydidae</taxon>
        <taxon>Riptortus</taxon>
    </lineage>
</organism>
<dbReference type="Gene3D" id="3.40.630.30">
    <property type="match status" value="1"/>
</dbReference>
<accession>R4WDP0</accession>
<protein>
    <recommendedName>
        <fullName evidence="4">N-acetyltransferase domain-containing protein</fullName>
    </recommendedName>
</protein>
<evidence type="ECO:0000256" key="2">
    <source>
        <dbReference type="ARBA" id="ARBA00022679"/>
    </source>
</evidence>
<dbReference type="InterPro" id="IPR016181">
    <property type="entry name" value="Acyl_CoA_acyltransferase"/>
</dbReference>
<dbReference type="InterPro" id="IPR000182">
    <property type="entry name" value="GNAT_dom"/>
</dbReference>
<name>R4WDP0_RIPPE</name>
<dbReference type="SUPFAM" id="SSF55729">
    <property type="entry name" value="Acyl-CoA N-acyltransferases (Nat)"/>
    <property type="match status" value="1"/>
</dbReference>
<sequence length="168" mass="19652">MTEYVIRKANREDCKEIMRLIQELADFEKMSDCVKIDAKRLEHDGFDTDNPPFECLVVEDPENKSGEVSLIGYALYCMNYDTWEGKRYWLEDIMISNKYRGKGVGNKLFGALCKEALKHDVVSMRYVVLNWNPAIHFYQKLGMVNITEKHGWQYSMIEHKDIIKGAEL</sequence>
<evidence type="ECO:0000259" key="4">
    <source>
        <dbReference type="PROSITE" id="PS51186"/>
    </source>
</evidence>
<evidence type="ECO:0000256" key="1">
    <source>
        <dbReference type="ARBA" id="ARBA00008694"/>
    </source>
</evidence>
<keyword evidence="3" id="KW-0012">Acyltransferase</keyword>
<dbReference type="EMBL" id="AK417704">
    <property type="protein sequence ID" value="BAN20919.1"/>
    <property type="molecule type" value="mRNA"/>
</dbReference>
<dbReference type="PROSITE" id="PS51186">
    <property type="entry name" value="GNAT"/>
    <property type="match status" value="1"/>
</dbReference>
<keyword evidence="2" id="KW-0808">Transferase</keyword>
<dbReference type="PANTHER" id="PTHR10545">
    <property type="entry name" value="DIAMINE N-ACETYLTRANSFERASE"/>
    <property type="match status" value="1"/>
</dbReference>
<dbReference type="InterPro" id="IPR051016">
    <property type="entry name" value="Diverse_Substrate_AcTransf"/>
</dbReference>
<reference evidence="5" key="1">
    <citation type="journal article" date="2013" name="PLoS ONE">
        <title>Gene expression in gut symbiotic organ of stinkbug affected by extracellular bacterial symbiont.</title>
        <authorList>
            <person name="Futahashi R."/>
            <person name="Tanaka K."/>
            <person name="Tanahashi M."/>
            <person name="Nikoh N."/>
            <person name="Kikuchi Y."/>
            <person name="Lee B.L."/>
            <person name="Fukatsu T."/>
        </authorList>
    </citation>
    <scope>NUCLEOTIDE SEQUENCE</scope>
    <source>
        <tissue evidence="5">Midgut</tissue>
    </source>
</reference>
<dbReference type="CDD" id="cd04301">
    <property type="entry name" value="NAT_SF"/>
    <property type="match status" value="1"/>
</dbReference>
<dbReference type="GO" id="GO:0008080">
    <property type="term" value="F:N-acetyltransferase activity"/>
    <property type="evidence" value="ECO:0007669"/>
    <property type="project" value="TreeGrafter"/>
</dbReference>